<comment type="function">
    <text evidence="2 10 12">Catalyzes the transfer of a dimethylallyl group onto the adenine at position 37 in tRNAs that read codons beginning with uridine, leading to the formation of N6-(dimethylallyl)adenosine (i(6)A).</text>
</comment>
<feature type="site" description="Interaction with substrate tRNA" evidence="10">
    <location>
        <position position="108"/>
    </location>
</feature>
<dbReference type="GO" id="GO:0005524">
    <property type="term" value="F:ATP binding"/>
    <property type="evidence" value="ECO:0007669"/>
    <property type="project" value="UniProtKB-UniRule"/>
</dbReference>
<evidence type="ECO:0000256" key="2">
    <source>
        <dbReference type="ARBA" id="ARBA00003213"/>
    </source>
</evidence>
<evidence type="ECO:0000313" key="14">
    <source>
        <dbReference type="EMBL" id="BED91556.1"/>
    </source>
</evidence>
<evidence type="ECO:0000256" key="11">
    <source>
        <dbReference type="RuleBase" id="RU003783"/>
    </source>
</evidence>
<dbReference type="EMBL" id="AP027924">
    <property type="protein sequence ID" value="BED91556.1"/>
    <property type="molecule type" value="Genomic_DNA"/>
</dbReference>
<dbReference type="KEGG" id="ips:CfP315_0045"/>
<dbReference type="InterPro" id="IPR039657">
    <property type="entry name" value="Dimethylallyltransferase"/>
</dbReference>
<evidence type="ECO:0000256" key="8">
    <source>
        <dbReference type="ARBA" id="ARBA00022842"/>
    </source>
</evidence>
<dbReference type="EC" id="2.5.1.75" evidence="10"/>
<keyword evidence="7 10" id="KW-0067">ATP-binding</keyword>
<comment type="caution">
    <text evidence="10">Lacks conserved residue(s) required for the propagation of feature annotation.</text>
</comment>
<feature type="binding site" evidence="10">
    <location>
        <begin position="17"/>
        <end position="24"/>
    </location>
    <ligand>
        <name>ATP</name>
        <dbReference type="ChEBI" id="CHEBI:30616"/>
    </ligand>
</feature>
<proteinExistence type="inferred from homology"/>
<dbReference type="NCBIfam" id="TIGR00174">
    <property type="entry name" value="miaA"/>
    <property type="match status" value="1"/>
</dbReference>
<evidence type="ECO:0000256" key="7">
    <source>
        <dbReference type="ARBA" id="ARBA00022840"/>
    </source>
</evidence>
<dbReference type="GO" id="GO:0006400">
    <property type="term" value="P:tRNA modification"/>
    <property type="evidence" value="ECO:0007669"/>
    <property type="project" value="TreeGrafter"/>
</dbReference>
<keyword evidence="4 10" id="KW-0808">Transferase</keyword>
<accession>A0AA48KV57</accession>
<feature type="binding site" evidence="10">
    <location>
        <begin position="19"/>
        <end position="24"/>
    </location>
    <ligand>
        <name>substrate</name>
    </ligand>
</feature>
<protein>
    <recommendedName>
        <fullName evidence="10">tRNA dimethylallyltransferase</fullName>
        <ecNumber evidence="10">2.5.1.75</ecNumber>
    </recommendedName>
    <alternativeName>
        <fullName evidence="10">Dimethylallyl diphosphate:tRNA dimethylallyltransferase</fullName>
        <shortName evidence="10">DMAPP:tRNA dimethylallyltransferase</shortName>
        <shortName evidence="10">DMATase</shortName>
    </alternativeName>
    <alternativeName>
        <fullName evidence="10">Isopentenyl-diphosphate:tRNA isopentenyltransferase</fullName>
        <shortName evidence="10">IPP transferase</shortName>
        <shortName evidence="10">IPPT</shortName>
        <shortName evidence="10">IPTase</shortName>
    </alternativeName>
</protein>
<evidence type="ECO:0000256" key="4">
    <source>
        <dbReference type="ARBA" id="ARBA00022679"/>
    </source>
</evidence>
<keyword evidence="6 10" id="KW-0547">Nucleotide-binding</keyword>
<feature type="region of interest" description="Interaction with substrate tRNA" evidence="10">
    <location>
        <begin position="42"/>
        <end position="45"/>
    </location>
</feature>
<evidence type="ECO:0000256" key="10">
    <source>
        <dbReference type="HAMAP-Rule" id="MF_00185"/>
    </source>
</evidence>
<dbReference type="InterPro" id="IPR027417">
    <property type="entry name" value="P-loop_NTPase"/>
</dbReference>
<dbReference type="PANTHER" id="PTHR11088">
    <property type="entry name" value="TRNA DIMETHYLALLYLTRANSFERASE"/>
    <property type="match status" value="1"/>
</dbReference>
<evidence type="ECO:0000256" key="1">
    <source>
        <dbReference type="ARBA" id="ARBA00001946"/>
    </source>
</evidence>
<keyword evidence="5 10" id="KW-0819">tRNA processing</keyword>
<reference evidence="14" key="1">
    <citation type="journal article" date="2023" name="ISME J.">
        <title>Emergence of putative energy parasites within Clostridia revealed by genome analysis of a novel endosymbiotic clade.</title>
        <authorList>
            <person name="Takahashi K."/>
            <person name="Kuwahara H."/>
            <person name="Horikawa Y."/>
            <person name="Izawa K."/>
            <person name="Kato D."/>
            <person name="Inagaki T."/>
            <person name="Yuki M."/>
            <person name="Ohkuma M."/>
            <person name="Hongoh Y."/>
        </authorList>
    </citation>
    <scope>NUCLEOTIDE SEQUENCE</scope>
    <source>
        <strain evidence="14">CfP3-15</strain>
    </source>
</reference>
<evidence type="ECO:0000256" key="5">
    <source>
        <dbReference type="ARBA" id="ARBA00022694"/>
    </source>
</evidence>
<keyword evidence="8 10" id="KW-0460">Magnesium</keyword>
<evidence type="ECO:0000256" key="13">
    <source>
        <dbReference type="RuleBase" id="RU003785"/>
    </source>
</evidence>
<evidence type="ECO:0000256" key="9">
    <source>
        <dbReference type="ARBA" id="ARBA00049563"/>
    </source>
</evidence>
<dbReference type="PANTHER" id="PTHR11088:SF60">
    <property type="entry name" value="TRNA DIMETHYLALLYLTRANSFERASE"/>
    <property type="match status" value="1"/>
</dbReference>
<comment type="similarity">
    <text evidence="3 10 13">Belongs to the IPP transferase family.</text>
</comment>
<evidence type="ECO:0000256" key="6">
    <source>
        <dbReference type="ARBA" id="ARBA00022741"/>
    </source>
</evidence>
<dbReference type="GO" id="GO:0052381">
    <property type="term" value="F:tRNA dimethylallyltransferase activity"/>
    <property type="evidence" value="ECO:0007669"/>
    <property type="project" value="UniProtKB-UniRule"/>
</dbReference>
<evidence type="ECO:0000256" key="3">
    <source>
        <dbReference type="ARBA" id="ARBA00005842"/>
    </source>
</evidence>
<name>A0AA48KV57_9FIRM</name>
<gene>
    <name evidence="10" type="primary">miaA</name>
    <name evidence="14" type="ORF">CfP315_0045</name>
</gene>
<comment type="cofactor">
    <cofactor evidence="1 10">
        <name>Mg(2+)</name>
        <dbReference type="ChEBI" id="CHEBI:18420"/>
    </cofactor>
</comment>
<dbReference type="Gene3D" id="3.40.50.300">
    <property type="entry name" value="P-loop containing nucleotide triphosphate hydrolases"/>
    <property type="match status" value="1"/>
</dbReference>
<sequence length="310" mass="36447">MNDNINGNLPLLIVILGPTAVGKTEMAFKLAQKLNTEIISADSMQVYKEINICNAKPNKQILNRVKHHLVDDISVTENYSVVKFTNKAKEIIKNLHNKNKPIIISGGTGLYINALLNNYQFEEKNIYEFEEEHYNKNLYQKLVKMDPESAKIINPNDKKRIIRALSFFNQFKKSITCQIKNTYENNQVNYRTIRIGLNFKDRQILYKKINDRVDLMIKKGLLQEVVDLKSNYKLSKTAEEAIGLKEIFSFLDKEIKFEEAIEKIKINTRRYSKRQITWFKRDNKIHWFYLDESKTEVIYKEILNLLTSQI</sequence>
<dbReference type="Gene3D" id="1.10.20.140">
    <property type="match status" value="1"/>
</dbReference>
<dbReference type="InterPro" id="IPR018022">
    <property type="entry name" value="IPT"/>
</dbReference>
<evidence type="ECO:0000256" key="12">
    <source>
        <dbReference type="RuleBase" id="RU003784"/>
    </source>
</evidence>
<dbReference type="Pfam" id="PF01715">
    <property type="entry name" value="IPPT"/>
    <property type="match status" value="1"/>
</dbReference>
<organism evidence="14">
    <name type="scientific">Candidatus Improbicoccus pseudotrichonymphae</name>
    <dbReference type="NCBI Taxonomy" id="3033792"/>
    <lineage>
        <taxon>Bacteria</taxon>
        <taxon>Bacillati</taxon>
        <taxon>Bacillota</taxon>
        <taxon>Clostridia</taxon>
        <taxon>Candidatus Improbicoccus</taxon>
    </lineage>
</organism>
<dbReference type="SUPFAM" id="SSF52540">
    <property type="entry name" value="P-loop containing nucleoside triphosphate hydrolases"/>
    <property type="match status" value="1"/>
</dbReference>
<dbReference type="HAMAP" id="MF_00185">
    <property type="entry name" value="IPP_trans"/>
    <property type="match status" value="1"/>
</dbReference>
<dbReference type="AlphaFoldDB" id="A0AA48KV57"/>
<comment type="subunit">
    <text evidence="10">Monomer.</text>
</comment>
<dbReference type="Proteomes" id="UP001337580">
    <property type="component" value="Chromosome"/>
</dbReference>
<comment type="catalytic activity">
    <reaction evidence="9 10 11">
        <text>adenosine(37) in tRNA + dimethylallyl diphosphate = N(6)-dimethylallyladenosine(37) in tRNA + diphosphate</text>
        <dbReference type="Rhea" id="RHEA:26482"/>
        <dbReference type="Rhea" id="RHEA-COMP:10162"/>
        <dbReference type="Rhea" id="RHEA-COMP:10375"/>
        <dbReference type="ChEBI" id="CHEBI:33019"/>
        <dbReference type="ChEBI" id="CHEBI:57623"/>
        <dbReference type="ChEBI" id="CHEBI:74411"/>
        <dbReference type="ChEBI" id="CHEBI:74415"/>
        <dbReference type="EC" id="2.5.1.75"/>
    </reaction>
</comment>